<evidence type="ECO:0000256" key="3">
    <source>
        <dbReference type="ARBA" id="ARBA00022643"/>
    </source>
</evidence>
<keyword evidence="8" id="KW-1185">Reference proteome</keyword>
<comment type="cofactor">
    <cofactor evidence="1">
        <name>FMN</name>
        <dbReference type="ChEBI" id="CHEBI:58210"/>
    </cofactor>
</comment>
<keyword evidence="4" id="KW-0521">NADP</keyword>
<evidence type="ECO:0000256" key="1">
    <source>
        <dbReference type="ARBA" id="ARBA00001917"/>
    </source>
</evidence>
<dbReference type="PANTHER" id="PTHR43303:SF4">
    <property type="entry name" value="NADPH DEHYDROGENASE C23G7.10C-RELATED"/>
    <property type="match status" value="1"/>
</dbReference>
<feature type="domain" description="NADH:flavin oxidoreductase/NADH oxidase N-terminal" evidence="6">
    <location>
        <begin position="17"/>
        <end position="358"/>
    </location>
</feature>
<evidence type="ECO:0000259" key="6">
    <source>
        <dbReference type="Pfam" id="PF00724"/>
    </source>
</evidence>
<keyword evidence="2" id="KW-0285">Flavoprotein</keyword>
<organism evidence="7 8">
    <name type="scientific">Billgrantia zhangzhouensis</name>
    <dbReference type="NCBI Taxonomy" id="2733481"/>
    <lineage>
        <taxon>Bacteria</taxon>
        <taxon>Pseudomonadati</taxon>
        <taxon>Pseudomonadota</taxon>
        <taxon>Gammaproteobacteria</taxon>
        <taxon>Oceanospirillales</taxon>
        <taxon>Halomonadaceae</taxon>
        <taxon>Billgrantia</taxon>
    </lineage>
</organism>
<dbReference type="InterPro" id="IPR044152">
    <property type="entry name" value="YqjM-like"/>
</dbReference>
<proteinExistence type="predicted"/>
<gene>
    <name evidence="7" type="ORF">HOP51_10415</name>
</gene>
<dbReference type="Proteomes" id="UP001320122">
    <property type="component" value="Unassembled WGS sequence"/>
</dbReference>
<dbReference type="Gene3D" id="3.20.20.70">
    <property type="entry name" value="Aldolase class I"/>
    <property type="match status" value="1"/>
</dbReference>
<sequence>MTEPNTIKAAAQNEPALLQPLSLRGLTLKNRMVVSPMCQHSAVDGVVQDWHIVHYGKFVLGGAALVLTESTAVSSDSRVGIADLGIWSDDHVPGLKRLSDFAHANGAAFGIQLAHAGRKAFSEPLWEGGRALSTDALDVSGLAWRRVGPSAIAASGEWSEPEALTLEEIDEIREDFVAAARRAERAGADVIELHFGHGYLLASFLSPLSNQRTDTYGGPRENRMRFAVETAQAVREVWPNDKPLFARLSCLDGAEGSWGMEDTVALAQSLKAVGVDVIDCSSGGLTEETRRSNVPRGIGFQVPFAEEVRHRARIITQAVGIILTPEQANEIVASGKADLVALGREVLRTPYWPAEATRSLSGPGDYSAWPLQHREWLVRRHKVLDRLRTPENDASEDG</sequence>
<dbReference type="RefSeq" id="WP_234273855.1">
    <property type="nucleotide sequence ID" value="NZ_JABFTT010000007.1"/>
</dbReference>
<accession>A0ABS9AFN7</accession>
<evidence type="ECO:0000256" key="5">
    <source>
        <dbReference type="ARBA" id="ARBA00023002"/>
    </source>
</evidence>
<dbReference type="CDD" id="cd02932">
    <property type="entry name" value="OYE_YqiM_FMN"/>
    <property type="match status" value="1"/>
</dbReference>
<reference evidence="7 8" key="1">
    <citation type="journal article" date="2021" name="Front. Microbiol.">
        <title>Aerobic Denitrification and Heterotrophic Sulfur Oxidation in the Genus Halomonas Revealed by Six Novel Species Characterizations and Genome-Based Analysis.</title>
        <authorList>
            <person name="Wang L."/>
            <person name="Shao Z."/>
        </authorList>
    </citation>
    <scope>NUCLEOTIDE SEQUENCE [LARGE SCALE GENOMIC DNA]</scope>
    <source>
        <strain evidence="7 8">MCCC 1A11036</strain>
    </source>
</reference>
<dbReference type="EMBL" id="JABFTT010000007">
    <property type="protein sequence ID" value="MCE8020515.1"/>
    <property type="molecule type" value="Genomic_DNA"/>
</dbReference>
<evidence type="ECO:0000313" key="8">
    <source>
        <dbReference type="Proteomes" id="UP001320122"/>
    </source>
</evidence>
<dbReference type="InterPro" id="IPR001155">
    <property type="entry name" value="OxRdtase_FMN_N"/>
</dbReference>
<keyword evidence="5" id="KW-0560">Oxidoreductase</keyword>
<dbReference type="SUPFAM" id="SSF51395">
    <property type="entry name" value="FMN-linked oxidoreductases"/>
    <property type="match status" value="1"/>
</dbReference>
<keyword evidence="3" id="KW-0288">FMN</keyword>
<protein>
    <submittedName>
        <fullName evidence="7">NADH:flavin oxidoreductase/NADH oxidase</fullName>
    </submittedName>
</protein>
<dbReference type="Pfam" id="PF00724">
    <property type="entry name" value="Oxidored_FMN"/>
    <property type="match status" value="1"/>
</dbReference>
<evidence type="ECO:0000256" key="2">
    <source>
        <dbReference type="ARBA" id="ARBA00022630"/>
    </source>
</evidence>
<name>A0ABS9AFN7_9GAMM</name>
<evidence type="ECO:0000313" key="7">
    <source>
        <dbReference type="EMBL" id="MCE8020515.1"/>
    </source>
</evidence>
<dbReference type="InterPro" id="IPR013785">
    <property type="entry name" value="Aldolase_TIM"/>
</dbReference>
<comment type="caution">
    <text evidence="7">The sequence shown here is derived from an EMBL/GenBank/DDBJ whole genome shotgun (WGS) entry which is preliminary data.</text>
</comment>
<dbReference type="PANTHER" id="PTHR43303">
    <property type="entry name" value="NADPH DEHYDROGENASE C23G7.10C-RELATED"/>
    <property type="match status" value="1"/>
</dbReference>
<evidence type="ECO:0000256" key="4">
    <source>
        <dbReference type="ARBA" id="ARBA00022857"/>
    </source>
</evidence>